<sequence length="220" mass="23978">METLCIYNDGGVVCLVKANLELVRIESVNKRVHVGFVYFLRFVAKDLNTGYTGFYRAAVHLFLSTLTLVHFKDEVDVTSSLVVKFEMLIALVHASLHILPQPNRTNVHSLLHYLNLTANSSLSHAIEPLNNDKRRARNAGSGPADATHMDPTGLVAHESDSAQIGPSEINNTVGIAGPTVAEPTVIQYGLNDHAEPTIEARESASGLLNRDGTGPIRKFQ</sequence>
<name>A0A9Q1QA38_9CARY</name>
<evidence type="ECO:0000313" key="1">
    <source>
        <dbReference type="EMBL" id="KAJ8434563.1"/>
    </source>
</evidence>
<accession>A0A9Q1QA38</accession>
<dbReference type="Proteomes" id="UP001153076">
    <property type="component" value="Unassembled WGS sequence"/>
</dbReference>
<evidence type="ECO:0000313" key="2">
    <source>
        <dbReference type="Proteomes" id="UP001153076"/>
    </source>
</evidence>
<gene>
    <name evidence="1" type="ORF">Cgig2_014394</name>
</gene>
<dbReference type="EMBL" id="JAKOGI010000469">
    <property type="protein sequence ID" value="KAJ8434563.1"/>
    <property type="molecule type" value="Genomic_DNA"/>
</dbReference>
<organism evidence="1 2">
    <name type="scientific">Carnegiea gigantea</name>
    <dbReference type="NCBI Taxonomy" id="171969"/>
    <lineage>
        <taxon>Eukaryota</taxon>
        <taxon>Viridiplantae</taxon>
        <taxon>Streptophyta</taxon>
        <taxon>Embryophyta</taxon>
        <taxon>Tracheophyta</taxon>
        <taxon>Spermatophyta</taxon>
        <taxon>Magnoliopsida</taxon>
        <taxon>eudicotyledons</taxon>
        <taxon>Gunneridae</taxon>
        <taxon>Pentapetalae</taxon>
        <taxon>Caryophyllales</taxon>
        <taxon>Cactineae</taxon>
        <taxon>Cactaceae</taxon>
        <taxon>Cactoideae</taxon>
        <taxon>Echinocereeae</taxon>
        <taxon>Carnegiea</taxon>
    </lineage>
</organism>
<dbReference type="AlphaFoldDB" id="A0A9Q1QA38"/>
<reference evidence="1" key="1">
    <citation type="submission" date="2022-04" db="EMBL/GenBank/DDBJ databases">
        <title>Carnegiea gigantea Genome sequencing and assembly v2.</title>
        <authorList>
            <person name="Copetti D."/>
            <person name="Sanderson M.J."/>
            <person name="Burquez A."/>
            <person name="Wojciechowski M.F."/>
        </authorList>
    </citation>
    <scope>NUCLEOTIDE SEQUENCE</scope>
    <source>
        <strain evidence="1">SGP5-SGP5p</strain>
        <tissue evidence="1">Aerial part</tissue>
    </source>
</reference>
<protein>
    <submittedName>
        <fullName evidence="1">Uncharacterized protein</fullName>
    </submittedName>
</protein>
<keyword evidence="2" id="KW-1185">Reference proteome</keyword>
<proteinExistence type="predicted"/>
<comment type="caution">
    <text evidence="1">The sequence shown here is derived from an EMBL/GenBank/DDBJ whole genome shotgun (WGS) entry which is preliminary data.</text>
</comment>